<gene>
    <name evidence="1" type="ORF">ECPE_LOCUS10335</name>
</gene>
<reference evidence="1 2" key="2">
    <citation type="submission" date="2018-11" db="EMBL/GenBank/DDBJ databases">
        <authorList>
            <consortium name="Pathogen Informatics"/>
        </authorList>
    </citation>
    <scope>NUCLEOTIDE SEQUENCE [LARGE SCALE GENOMIC DNA]</scope>
    <source>
        <strain evidence="1 2">Egypt</strain>
    </source>
</reference>
<evidence type="ECO:0000313" key="3">
    <source>
        <dbReference type="WBParaSite" id="ECPE_0001036701-mRNA-1"/>
    </source>
</evidence>
<name>A0A183ATQ0_9TREM</name>
<dbReference type="OrthoDB" id="66599at2759"/>
<evidence type="ECO:0000313" key="1">
    <source>
        <dbReference type="EMBL" id="VDP86895.1"/>
    </source>
</evidence>
<protein>
    <submittedName>
        <fullName evidence="1 3">Uncharacterized protein</fullName>
    </submittedName>
</protein>
<dbReference type="WBParaSite" id="ECPE_0001036701-mRNA-1">
    <property type="protein sequence ID" value="ECPE_0001036701-mRNA-1"/>
    <property type="gene ID" value="ECPE_0001036701"/>
</dbReference>
<accession>A0A183ATQ0</accession>
<keyword evidence="2" id="KW-1185">Reference proteome</keyword>
<dbReference type="AlphaFoldDB" id="A0A183ATQ0"/>
<organism evidence="3">
    <name type="scientific">Echinostoma caproni</name>
    <dbReference type="NCBI Taxonomy" id="27848"/>
    <lineage>
        <taxon>Eukaryota</taxon>
        <taxon>Metazoa</taxon>
        <taxon>Spiralia</taxon>
        <taxon>Lophotrochozoa</taxon>
        <taxon>Platyhelminthes</taxon>
        <taxon>Trematoda</taxon>
        <taxon>Digenea</taxon>
        <taxon>Plagiorchiida</taxon>
        <taxon>Echinostomata</taxon>
        <taxon>Echinostomatoidea</taxon>
        <taxon>Echinostomatidae</taxon>
        <taxon>Echinostoma</taxon>
    </lineage>
</organism>
<evidence type="ECO:0000313" key="2">
    <source>
        <dbReference type="Proteomes" id="UP000272942"/>
    </source>
</evidence>
<sequence>MTLEGELRQSSAFWNEVVRPFSPVTLDRLALSRMELVTDLYASRGVEPGSLPSTESAGTGSQNGFALDSVILFTAQALTHRSNESFACLALLAYCSHAIPCMDVAVFPIKVREAAENLIVALYRAENRLAIRRCLPSPDDIKTQRHPLYRRLFGKFERIDNKYAPVDGQSVGHVANAAKKQKDLAALQVCVTPNFLCACTS</sequence>
<dbReference type="Pfam" id="PF21040">
    <property type="entry name" value="CEP104-like_TOG"/>
    <property type="match status" value="1"/>
</dbReference>
<proteinExistence type="predicted"/>
<dbReference type="EMBL" id="UZAN01048913">
    <property type="protein sequence ID" value="VDP86895.1"/>
    <property type="molecule type" value="Genomic_DNA"/>
</dbReference>
<reference evidence="3" key="1">
    <citation type="submission" date="2016-06" db="UniProtKB">
        <authorList>
            <consortium name="WormBaseParasite"/>
        </authorList>
    </citation>
    <scope>IDENTIFICATION</scope>
</reference>
<dbReference type="Proteomes" id="UP000272942">
    <property type="component" value="Unassembled WGS sequence"/>
</dbReference>